<evidence type="ECO:0000256" key="2">
    <source>
        <dbReference type="ARBA" id="ARBA00023002"/>
    </source>
</evidence>
<sequence length="256" mass="26050">MSRRHAFVTGAGSGIGKAIALALAADGHVVSLAGRRAAQLQAVQDEILTTGGEAFVHDGFDVTDAATIERGIAAAIASAGEIAVLVNCAGEAPSAPFEKTDPALWSHVLSINLTGVFLVTQAALASVRRAGNGRVINVASTAGLTGYAYVSAYCASKHGVIGLTRALALELARTDVTVNAVCPGFTDTPLIDGALDTISEKTGRSREEARASLARSNPQGRLVAPDEVAHTVLWLASEKATAITGQAIAVAGGEIL</sequence>
<dbReference type="PANTHER" id="PTHR42879">
    <property type="entry name" value="3-OXOACYL-(ACYL-CARRIER-PROTEIN) REDUCTASE"/>
    <property type="match status" value="1"/>
</dbReference>
<dbReference type="SUPFAM" id="SSF51735">
    <property type="entry name" value="NAD(P)-binding Rossmann-fold domains"/>
    <property type="match status" value="1"/>
</dbReference>
<reference evidence="4" key="1">
    <citation type="submission" date="2021-07" db="EMBL/GenBank/DDBJ databases">
        <title>Shinella sp. nov., a novel member of the genus Shinella from water.</title>
        <authorList>
            <person name="Deng Y."/>
        </authorList>
    </citation>
    <scope>NUCLEOTIDE SEQUENCE</scope>
    <source>
        <strain evidence="4">CPCC 100929</strain>
    </source>
</reference>
<dbReference type="RefSeq" id="WP_256121230.1">
    <property type="nucleotide sequence ID" value="NZ_WHSB02000022.1"/>
</dbReference>
<proteinExistence type="inferred from homology"/>
<dbReference type="PROSITE" id="PS00061">
    <property type="entry name" value="ADH_SHORT"/>
    <property type="match status" value="1"/>
</dbReference>
<accession>A0ABT1RHK3</accession>
<dbReference type="PRINTS" id="PR00081">
    <property type="entry name" value="GDHRDH"/>
</dbReference>
<dbReference type="PRINTS" id="PR00080">
    <property type="entry name" value="SDRFAMILY"/>
</dbReference>
<evidence type="ECO:0000313" key="4">
    <source>
        <dbReference type="EMBL" id="MCQ4634680.1"/>
    </source>
</evidence>
<dbReference type="EMBL" id="WHSB02000022">
    <property type="protein sequence ID" value="MCQ4634680.1"/>
    <property type="molecule type" value="Genomic_DNA"/>
</dbReference>
<keyword evidence="5" id="KW-1185">Reference proteome</keyword>
<evidence type="ECO:0000313" key="5">
    <source>
        <dbReference type="Proteomes" id="UP000996601"/>
    </source>
</evidence>
<dbReference type="Gene3D" id="3.40.50.720">
    <property type="entry name" value="NAD(P)-binding Rossmann-like Domain"/>
    <property type="match status" value="1"/>
</dbReference>
<dbReference type="Pfam" id="PF00106">
    <property type="entry name" value="adh_short"/>
    <property type="match status" value="1"/>
</dbReference>
<dbReference type="InterPro" id="IPR002347">
    <property type="entry name" value="SDR_fam"/>
</dbReference>
<organism evidence="4 5">
    <name type="scientific">Shinella lacus</name>
    <dbReference type="NCBI Taxonomy" id="2654216"/>
    <lineage>
        <taxon>Bacteria</taxon>
        <taxon>Pseudomonadati</taxon>
        <taxon>Pseudomonadota</taxon>
        <taxon>Alphaproteobacteria</taxon>
        <taxon>Hyphomicrobiales</taxon>
        <taxon>Rhizobiaceae</taxon>
        <taxon>Shinella</taxon>
    </lineage>
</organism>
<dbReference type="InterPro" id="IPR020904">
    <property type="entry name" value="Sc_DH/Rdtase_CS"/>
</dbReference>
<comment type="caution">
    <text evidence="4">The sequence shown here is derived from an EMBL/GenBank/DDBJ whole genome shotgun (WGS) entry which is preliminary data.</text>
</comment>
<dbReference type="InterPro" id="IPR036291">
    <property type="entry name" value="NAD(P)-bd_dom_sf"/>
</dbReference>
<comment type="similarity">
    <text evidence="1 3">Belongs to the short-chain dehydrogenases/reductases (SDR) family.</text>
</comment>
<evidence type="ECO:0000256" key="3">
    <source>
        <dbReference type="RuleBase" id="RU000363"/>
    </source>
</evidence>
<dbReference type="InterPro" id="IPR050259">
    <property type="entry name" value="SDR"/>
</dbReference>
<protein>
    <submittedName>
        <fullName evidence="4">SDR family oxidoreductase</fullName>
    </submittedName>
</protein>
<name>A0ABT1RHK3_9HYPH</name>
<dbReference type="Proteomes" id="UP000996601">
    <property type="component" value="Unassembled WGS sequence"/>
</dbReference>
<gene>
    <name evidence="4" type="ORF">GB927_031920</name>
</gene>
<evidence type="ECO:0000256" key="1">
    <source>
        <dbReference type="ARBA" id="ARBA00006484"/>
    </source>
</evidence>
<keyword evidence="2" id="KW-0560">Oxidoreductase</keyword>
<dbReference type="PANTHER" id="PTHR42879:SF2">
    <property type="entry name" value="3-OXOACYL-[ACYL-CARRIER-PROTEIN] REDUCTASE FABG"/>
    <property type="match status" value="1"/>
</dbReference>